<reference evidence="1" key="1">
    <citation type="journal article" date="2021" name="Proc. Natl. Acad. Sci. U.S.A.">
        <title>A Catalog of Tens of Thousands of Viruses from Human Metagenomes Reveals Hidden Associations with Chronic Diseases.</title>
        <authorList>
            <person name="Tisza M.J."/>
            <person name="Buck C.B."/>
        </authorList>
    </citation>
    <scope>NUCLEOTIDE SEQUENCE</scope>
    <source>
        <strain evidence="1">CtEQg15</strain>
    </source>
</reference>
<dbReference type="EMBL" id="BK014822">
    <property type="protein sequence ID" value="DAD77267.1"/>
    <property type="molecule type" value="Genomic_DNA"/>
</dbReference>
<name>A0A8S5M5H2_9CAUD</name>
<dbReference type="Gene3D" id="3.30.420.280">
    <property type="match status" value="1"/>
</dbReference>
<dbReference type="PANTHER" id="PTHR39184:SF1">
    <property type="entry name" value="PBSX PHAGE TERMINASE LARGE SUBUNIT"/>
    <property type="match status" value="1"/>
</dbReference>
<sequence>MISSKQRKILAFPYSQYDAIICDGAVRSGKTSIMMVAFVDWAMREFSGQRFGVCGKTVDSAVKNIVVPYISMSYAKERYTMRWRRADKVLEVRRGYTTNYFEVFGGKDESSYALIQGRTLAGVILDEVALMPRSFVEQALTRCSVDGAKVWFSCNPESPQHWFYLEWILRHKERNTLYLHFEMRDNPSLSEKTLTRYESMFSGVFYDRYIRGLWVVAEGLVYQFGEDNITDEIPESGEYYISIDYGTLNPFSAGLWCVNEDKSVRIAEYYYSGRDMKVQKTDEEYCDEVEKLAGDRYIRAIVVDPSAASFITALRRRSGFSVRKANNDVLDGIRVTGRLLKNGKLKVHRSCKDAIREFGLYRWDDEKNSDQVIKESDHAMDDTRYMCNTVLRRYYKLDRREDEEVQEMAD</sequence>
<protein>
    <submittedName>
        <fullName evidence="1">Large terminase</fullName>
    </submittedName>
</protein>
<dbReference type="Gene3D" id="3.40.50.300">
    <property type="entry name" value="P-loop containing nucleotide triphosphate hydrolases"/>
    <property type="match status" value="1"/>
</dbReference>
<proteinExistence type="predicted"/>
<dbReference type="PANTHER" id="PTHR39184">
    <property type="match status" value="1"/>
</dbReference>
<accession>A0A8S5M5H2</accession>
<evidence type="ECO:0000313" key="1">
    <source>
        <dbReference type="EMBL" id="DAD77267.1"/>
    </source>
</evidence>
<organism evidence="1">
    <name type="scientific">Siphoviridae sp. ctEQg15</name>
    <dbReference type="NCBI Taxonomy" id="2826205"/>
    <lineage>
        <taxon>Viruses</taxon>
        <taxon>Duplodnaviria</taxon>
        <taxon>Heunggongvirae</taxon>
        <taxon>Uroviricota</taxon>
        <taxon>Caudoviricetes</taxon>
    </lineage>
</organism>
<dbReference type="InterPro" id="IPR027417">
    <property type="entry name" value="P-loop_NTPase"/>
</dbReference>
<dbReference type="InterPro" id="IPR006437">
    <property type="entry name" value="Phage_terminase_lsu"/>
</dbReference>
<dbReference type="InterPro" id="IPR052380">
    <property type="entry name" value="Viral_DNA_packaging_terminase"/>
</dbReference>
<dbReference type="NCBIfam" id="TIGR01547">
    <property type="entry name" value="phage_term_2"/>
    <property type="match status" value="1"/>
</dbReference>
<dbReference type="Pfam" id="PF03237">
    <property type="entry name" value="Terminase_6N"/>
    <property type="match status" value="1"/>
</dbReference>